<evidence type="ECO:0000313" key="9">
    <source>
        <dbReference type="Proteomes" id="UP000249464"/>
    </source>
</evidence>
<dbReference type="EMBL" id="FQNC01000042">
    <property type="protein sequence ID" value="SGY37691.1"/>
    <property type="molecule type" value="Genomic_DNA"/>
</dbReference>
<protein>
    <submittedName>
        <fullName evidence="8">BQ5605_C003g01862 protein</fullName>
    </submittedName>
</protein>
<evidence type="ECO:0000313" key="8">
    <source>
        <dbReference type="EMBL" id="SGY37691.1"/>
    </source>
</evidence>
<comment type="cofactor">
    <cofactor evidence="1 6">
        <name>Zn(2+)</name>
        <dbReference type="ChEBI" id="CHEBI:29105"/>
    </cofactor>
</comment>
<dbReference type="InterPro" id="IPR013149">
    <property type="entry name" value="ADH-like_C"/>
</dbReference>
<dbReference type="Gene3D" id="3.40.50.720">
    <property type="entry name" value="NAD(P)-binding Rossmann-like Domain"/>
    <property type="match status" value="1"/>
</dbReference>
<evidence type="ECO:0000256" key="4">
    <source>
        <dbReference type="ARBA" id="ARBA00022833"/>
    </source>
</evidence>
<organism evidence="8 9">
    <name type="scientific">Microbotryum silenes-dioicae</name>
    <dbReference type="NCBI Taxonomy" id="796604"/>
    <lineage>
        <taxon>Eukaryota</taxon>
        <taxon>Fungi</taxon>
        <taxon>Dikarya</taxon>
        <taxon>Basidiomycota</taxon>
        <taxon>Pucciniomycotina</taxon>
        <taxon>Microbotryomycetes</taxon>
        <taxon>Microbotryales</taxon>
        <taxon>Microbotryaceae</taxon>
        <taxon>Microbotryum</taxon>
    </lineage>
</organism>
<dbReference type="SMART" id="SM00829">
    <property type="entry name" value="PKS_ER"/>
    <property type="match status" value="1"/>
</dbReference>
<evidence type="ECO:0000256" key="3">
    <source>
        <dbReference type="ARBA" id="ARBA00022723"/>
    </source>
</evidence>
<dbReference type="InterPro" id="IPR013154">
    <property type="entry name" value="ADH-like_N"/>
</dbReference>
<keyword evidence="4 6" id="KW-0862">Zinc</keyword>
<sequence length="373" mass="39527">MPTSTQALLLKGVHEPFVLSDVSVDDPRAGEVLVQLVASGICQSDLSVQNGVLPGQFPSCVGHEGSGIVKATGEGVTHLQEGDSVLLSFNFCSQCRSCHAQKGSQCKMWPLLNFGLRRASEGQQHFAEEIKTGEKVKGFFFGQSSFSGYTLAAANSCIKVDADTDELALLAPLGCGIQTGAGAVLKVLKPEPTSSIGVWGLGGVGISAICASSSLKVRNIIAIDIIPTRLSIALECGATHAINASTEDVQARIKEITQGEMLDYAVEASGVKACMYAAWSFLAHGGKLCQIGVFPKGTEVSLDINATQVRHLTFIGNVEGASHPPVFIPQLIELRKAGYLPLEKFSKQFALADHEEAFKAIKDGSVIKPILRF</sequence>
<evidence type="ECO:0000256" key="2">
    <source>
        <dbReference type="ARBA" id="ARBA00008072"/>
    </source>
</evidence>
<keyword evidence="5" id="KW-0560">Oxidoreductase</keyword>
<gene>
    <name evidence="8" type="primary">BQ5605_C003g01862</name>
    <name evidence="8" type="ORF">BQ5605_C003G01862</name>
</gene>
<proteinExistence type="inferred from homology"/>
<dbReference type="InterPro" id="IPR020843">
    <property type="entry name" value="ER"/>
</dbReference>
<dbReference type="PROSITE" id="PS00059">
    <property type="entry name" value="ADH_ZINC"/>
    <property type="match status" value="1"/>
</dbReference>
<evidence type="ECO:0000256" key="1">
    <source>
        <dbReference type="ARBA" id="ARBA00001947"/>
    </source>
</evidence>
<evidence type="ECO:0000256" key="5">
    <source>
        <dbReference type="ARBA" id="ARBA00023002"/>
    </source>
</evidence>
<dbReference type="InterPro" id="IPR036291">
    <property type="entry name" value="NAD(P)-bd_dom_sf"/>
</dbReference>
<dbReference type="InterPro" id="IPR002328">
    <property type="entry name" value="ADH_Zn_CS"/>
</dbReference>
<name>A0A2X0M4A6_9BASI</name>
<keyword evidence="3 6" id="KW-0479">Metal-binding</keyword>
<evidence type="ECO:0000256" key="6">
    <source>
        <dbReference type="RuleBase" id="RU361277"/>
    </source>
</evidence>
<dbReference type="PANTHER" id="PTHR43350:SF2">
    <property type="entry name" value="GROES-LIKE ZINC-BINDING ALCOHOL DEHYDROGENASE FAMILY PROTEIN"/>
    <property type="match status" value="1"/>
</dbReference>
<dbReference type="Pfam" id="PF00107">
    <property type="entry name" value="ADH_zinc_N"/>
    <property type="match status" value="1"/>
</dbReference>
<dbReference type="SUPFAM" id="SSF51735">
    <property type="entry name" value="NAD(P)-binding Rossmann-fold domains"/>
    <property type="match status" value="1"/>
</dbReference>
<accession>A0A2X0M4A6</accession>
<dbReference type="Gene3D" id="3.90.180.10">
    <property type="entry name" value="Medium-chain alcohol dehydrogenases, catalytic domain"/>
    <property type="match status" value="1"/>
</dbReference>
<evidence type="ECO:0000259" key="7">
    <source>
        <dbReference type="SMART" id="SM00829"/>
    </source>
</evidence>
<reference evidence="8 9" key="1">
    <citation type="submission" date="2016-11" db="EMBL/GenBank/DDBJ databases">
        <authorList>
            <person name="Jaros S."/>
            <person name="Januszkiewicz K."/>
            <person name="Wedrychowicz H."/>
        </authorList>
    </citation>
    <scope>NUCLEOTIDE SEQUENCE [LARGE SCALE GENOMIC DNA]</scope>
</reference>
<dbReference type="GO" id="GO:0008270">
    <property type="term" value="F:zinc ion binding"/>
    <property type="evidence" value="ECO:0007669"/>
    <property type="project" value="InterPro"/>
</dbReference>
<dbReference type="STRING" id="796604.A0A2X0M4A6"/>
<dbReference type="AlphaFoldDB" id="A0A2X0M4A6"/>
<keyword evidence="9" id="KW-1185">Reference proteome</keyword>
<dbReference type="InterPro" id="IPR011032">
    <property type="entry name" value="GroES-like_sf"/>
</dbReference>
<dbReference type="CDD" id="cd08278">
    <property type="entry name" value="benzyl_alcohol_DH"/>
    <property type="match status" value="1"/>
</dbReference>
<dbReference type="SUPFAM" id="SSF50129">
    <property type="entry name" value="GroES-like"/>
    <property type="match status" value="1"/>
</dbReference>
<feature type="domain" description="Enoyl reductase (ER)" evidence="7">
    <location>
        <begin position="12"/>
        <end position="371"/>
    </location>
</feature>
<dbReference type="GO" id="GO:0016491">
    <property type="term" value="F:oxidoreductase activity"/>
    <property type="evidence" value="ECO:0007669"/>
    <property type="project" value="UniProtKB-KW"/>
</dbReference>
<dbReference type="Proteomes" id="UP000249464">
    <property type="component" value="Unassembled WGS sequence"/>
</dbReference>
<dbReference type="PANTHER" id="PTHR43350">
    <property type="entry name" value="NAD-DEPENDENT ALCOHOL DEHYDROGENASE"/>
    <property type="match status" value="1"/>
</dbReference>
<dbReference type="Pfam" id="PF08240">
    <property type="entry name" value="ADH_N"/>
    <property type="match status" value="1"/>
</dbReference>
<comment type="similarity">
    <text evidence="2 6">Belongs to the zinc-containing alcohol dehydrogenase family.</text>
</comment>